<feature type="compositionally biased region" description="Polar residues" evidence="2">
    <location>
        <begin position="489"/>
        <end position="507"/>
    </location>
</feature>
<feature type="compositionally biased region" description="Polar residues" evidence="2">
    <location>
        <begin position="130"/>
        <end position="156"/>
    </location>
</feature>
<sequence>MSPELEVIVCYCLRCDLKLGSFDNSWEGLGKTYYIPKVTRDATGFKGVGTIKLATGSAQVGTVIENSSLQDLTCAECREVLGLQCHSAPEGHLLKKDQLLLCAKKLSMESQETRGKAVLAVTKTHDLRKPSNNSRSASKRPSSILSHTPRPSNISRQGIEEPFTTAASSPPIIGDAAIILTIVEQRKDIDRIDAAVGRFEKDMQEVKSFMEDVRREMTEIRKSHPVAESFIDTLENDVLHVRENANEVVDLRKELKTLRTLINDMKGASCGFLTSGTRVATTSVPSDEQQQQNSQMLVSNEEDSGIAASSKTSSRKRRYNEAESDQIKKMATKLTNPQYKRRKQTKAHQDEDSEPHSIPPRLPTEELTTPHLQPRTRSPILGRYAKDGDTNHTQRDGNVQHMEQDIELQIPESPSQRIETEMNTPDERNNNKEHQHLQPISQAATEIPESSQEISPSSTISPIISGGYPLTSHLHVPQIQYQIPYPQLEISNSSPSEPTRQNQNQEPRLQPHPPRSRGRGRPRGSKNLPPLATSISIATGSEDLSTPGRALRRRTMPVPDSNSAVKPLVGKVAGDPRTEELSTPGRALRKRDMPVPGSSSALVIEVAGTTSNNLAIDLTRVKDTESRELQEIGESPIAQMQVQIPVQFQDQVQDHDFAVAGDVGMEMEEITRPVNLIRRPRRNTRSSRHRPSVDLDEIFTLKLKTTGTADVDTDADADADAADDHFMIEQQTKPDRRCTGGFRRMPMPADENENENENYIEKEKREKMYQKEREQEQEQEGEEEEEQEEAAAAAKKPPQEGERKRRKSTRKQELERREELVKEVLERGY</sequence>
<feature type="region of interest" description="Disordered" evidence="2">
    <location>
        <begin position="281"/>
        <end position="376"/>
    </location>
</feature>
<gene>
    <name evidence="3" type="ORF">SBOR_5258</name>
</gene>
<dbReference type="EMBL" id="AYSA01000252">
    <property type="protein sequence ID" value="ESZ94349.1"/>
    <property type="molecule type" value="Genomic_DNA"/>
</dbReference>
<feature type="coiled-coil region" evidence="1">
    <location>
        <begin position="241"/>
        <end position="268"/>
    </location>
</feature>
<evidence type="ECO:0008006" key="5">
    <source>
        <dbReference type="Google" id="ProtNLM"/>
    </source>
</evidence>
<evidence type="ECO:0000313" key="4">
    <source>
        <dbReference type="Proteomes" id="UP000019487"/>
    </source>
</evidence>
<proteinExistence type="predicted"/>
<feature type="compositionally biased region" description="Basic and acidic residues" evidence="2">
    <location>
        <begin position="810"/>
        <end position="829"/>
    </location>
</feature>
<dbReference type="AlphaFoldDB" id="W9CI55"/>
<name>W9CI55_SCLBF</name>
<keyword evidence="4" id="KW-1185">Reference proteome</keyword>
<feature type="compositionally biased region" description="Low complexity" evidence="2">
    <location>
        <begin position="446"/>
        <end position="460"/>
    </location>
</feature>
<dbReference type="Proteomes" id="UP000019487">
    <property type="component" value="Unassembled WGS sequence"/>
</dbReference>
<keyword evidence="1" id="KW-0175">Coiled coil</keyword>
<feature type="region of interest" description="Disordered" evidence="2">
    <location>
        <begin position="413"/>
        <end position="460"/>
    </location>
</feature>
<evidence type="ECO:0000313" key="3">
    <source>
        <dbReference type="EMBL" id="ESZ94349.1"/>
    </source>
</evidence>
<feature type="region of interest" description="Disordered" evidence="2">
    <location>
        <begin position="123"/>
        <end position="157"/>
    </location>
</feature>
<accession>W9CI55</accession>
<feature type="compositionally biased region" description="Polar residues" evidence="2">
    <location>
        <begin position="281"/>
        <end position="298"/>
    </location>
</feature>
<feature type="compositionally biased region" description="Basic residues" evidence="2">
    <location>
        <begin position="514"/>
        <end position="524"/>
    </location>
</feature>
<feature type="compositionally biased region" description="Basic and acidic residues" evidence="2">
    <location>
        <begin position="425"/>
        <end position="436"/>
    </location>
</feature>
<protein>
    <recommendedName>
        <fullName evidence="5">Yippee domain-containing protein</fullName>
    </recommendedName>
</protein>
<evidence type="ECO:0000256" key="2">
    <source>
        <dbReference type="SAM" id="MobiDB-lite"/>
    </source>
</evidence>
<organism evidence="3 4">
    <name type="scientific">Sclerotinia borealis (strain F-4128)</name>
    <dbReference type="NCBI Taxonomy" id="1432307"/>
    <lineage>
        <taxon>Eukaryota</taxon>
        <taxon>Fungi</taxon>
        <taxon>Dikarya</taxon>
        <taxon>Ascomycota</taxon>
        <taxon>Pezizomycotina</taxon>
        <taxon>Leotiomycetes</taxon>
        <taxon>Helotiales</taxon>
        <taxon>Sclerotiniaceae</taxon>
        <taxon>Sclerotinia</taxon>
    </lineage>
</organism>
<feature type="region of interest" description="Disordered" evidence="2">
    <location>
        <begin position="489"/>
        <end position="568"/>
    </location>
</feature>
<reference evidence="3 4" key="1">
    <citation type="journal article" date="2014" name="Genome Announc.">
        <title>Draft genome sequence of Sclerotinia borealis, a psychrophilic plant pathogenic fungus.</title>
        <authorList>
            <person name="Mardanov A.V."/>
            <person name="Beletsky A.V."/>
            <person name="Kadnikov V.V."/>
            <person name="Ignatov A.N."/>
            <person name="Ravin N.V."/>
        </authorList>
    </citation>
    <scope>NUCLEOTIDE SEQUENCE [LARGE SCALE GENOMIC DNA]</scope>
    <source>
        <strain evidence="4">F-4157</strain>
    </source>
</reference>
<dbReference type="OrthoDB" id="5396360at2759"/>
<comment type="caution">
    <text evidence="3">The sequence shown here is derived from an EMBL/GenBank/DDBJ whole genome shotgun (WGS) entry which is preliminary data.</text>
</comment>
<evidence type="ECO:0000256" key="1">
    <source>
        <dbReference type="SAM" id="Coils"/>
    </source>
</evidence>
<dbReference type="HOGENOM" id="CLU_336150_0_0_1"/>
<feature type="compositionally biased region" description="Acidic residues" evidence="2">
    <location>
        <begin position="777"/>
        <end position="789"/>
    </location>
</feature>
<feature type="compositionally biased region" description="Polar residues" evidence="2">
    <location>
        <begin position="533"/>
        <end position="544"/>
    </location>
</feature>
<feature type="compositionally biased region" description="Basic and acidic residues" evidence="2">
    <location>
        <begin position="759"/>
        <end position="776"/>
    </location>
</feature>
<feature type="compositionally biased region" description="Basic and acidic residues" evidence="2">
    <location>
        <begin position="722"/>
        <end position="738"/>
    </location>
</feature>
<feature type="compositionally biased region" description="Basic and acidic residues" evidence="2">
    <location>
        <begin position="319"/>
        <end position="328"/>
    </location>
</feature>
<feature type="compositionally biased region" description="Polar residues" evidence="2">
    <location>
        <begin position="413"/>
        <end position="423"/>
    </location>
</feature>
<feature type="region of interest" description="Disordered" evidence="2">
    <location>
        <begin position="722"/>
        <end position="829"/>
    </location>
</feature>